<organism evidence="1">
    <name type="scientific">bioreactor metagenome</name>
    <dbReference type="NCBI Taxonomy" id="1076179"/>
    <lineage>
        <taxon>unclassified sequences</taxon>
        <taxon>metagenomes</taxon>
        <taxon>ecological metagenomes</taxon>
    </lineage>
</organism>
<dbReference type="AlphaFoldDB" id="A0A645IN73"/>
<proteinExistence type="predicted"/>
<sequence length="71" mass="7605">MGVHGDGPCAVHRKEGIVTDDFHADGCRCIGYQDADGAQADHAQGFTLEFGPHELALAFFHQLGHFRAAAL</sequence>
<name>A0A645IN73_9ZZZZ</name>
<gene>
    <name evidence="1" type="ORF">SDC9_200424</name>
</gene>
<protein>
    <submittedName>
        <fullName evidence="1">Uncharacterized protein</fullName>
    </submittedName>
</protein>
<accession>A0A645IN73</accession>
<comment type="caution">
    <text evidence="1">The sequence shown here is derived from an EMBL/GenBank/DDBJ whole genome shotgun (WGS) entry which is preliminary data.</text>
</comment>
<dbReference type="EMBL" id="VSSQ01119164">
    <property type="protein sequence ID" value="MPN52761.1"/>
    <property type="molecule type" value="Genomic_DNA"/>
</dbReference>
<reference evidence="1" key="1">
    <citation type="submission" date="2019-08" db="EMBL/GenBank/DDBJ databases">
        <authorList>
            <person name="Kucharzyk K."/>
            <person name="Murdoch R.W."/>
            <person name="Higgins S."/>
            <person name="Loffler F."/>
        </authorList>
    </citation>
    <scope>NUCLEOTIDE SEQUENCE</scope>
</reference>
<evidence type="ECO:0000313" key="1">
    <source>
        <dbReference type="EMBL" id="MPN52761.1"/>
    </source>
</evidence>